<keyword evidence="2" id="KW-1185">Reference proteome</keyword>
<dbReference type="AlphaFoldDB" id="A0AAE0ZNV0"/>
<comment type="caution">
    <text evidence="1">The sequence shown here is derived from an EMBL/GenBank/DDBJ whole genome shotgun (WGS) entry which is preliminary data.</text>
</comment>
<dbReference type="EMBL" id="JAWDGP010003588">
    <property type="protein sequence ID" value="KAK3772884.1"/>
    <property type="molecule type" value="Genomic_DNA"/>
</dbReference>
<reference evidence="1" key="1">
    <citation type="journal article" date="2023" name="G3 (Bethesda)">
        <title>A reference genome for the long-term kleptoplast-retaining sea slug Elysia crispata morphotype clarki.</title>
        <authorList>
            <person name="Eastman K.E."/>
            <person name="Pendleton A.L."/>
            <person name="Shaikh M.A."/>
            <person name="Suttiyut T."/>
            <person name="Ogas R."/>
            <person name="Tomko P."/>
            <person name="Gavelis G."/>
            <person name="Widhalm J.R."/>
            <person name="Wisecaver J.H."/>
        </authorList>
    </citation>
    <scope>NUCLEOTIDE SEQUENCE</scope>
    <source>
        <strain evidence="1">ECLA1</strain>
    </source>
</reference>
<evidence type="ECO:0000313" key="2">
    <source>
        <dbReference type="Proteomes" id="UP001283361"/>
    </source>
</evidence>
<evidence type="ECO:0000313" key="1">
    <source>
        <dbReference type="EMBL" id="KAK3772884.1"/>
    </source>
</evidence>
<protein>
    <submittedName>
        <fullName evidence="1">Uncharacterized protein</fullName>
    </submittedName>
</protein>
<sequence length="111" mass="12450">MQLVPATVTEQVIQKLRLMLSCTVNVYRLATMFTLSNWFQAYYQSAYLRSNTPFDASRLFTCPYPSALLPHAGQTILDRVKLGESVAAGAADGSLEPVLITRQETIHRWPC</sequence>
<name>A0AAE0ZNV0_9GAST</name>
<dbReference type="Proteomes" id="UP001283361">
    <property type="component" value="Unassembled WGS sequence"/>
</dbReference>
<proteinExistence type="predicted"/>
<organism evidence="1 2">
    <name type="scientific">Elysia crispata</name>
    <name type="common">lettuce slug</name>
    <dbReference type="NCBI Taxonomy" id="231223"/>
    <lineage>
        <taxon>Eukaryota</taxon>
        <taxon>Metazoa</taxon>
        <taxon>Spiralia</taxon>
        <taxon>Lophotrochozoa</taxon>
        <taxon>Mollusca</taxon>
        <taxon>Gastropoda</taxon>
        <taxon>Heterobranchia</taxon>
        <taxon>Euthyneura</taxon>
        <taxon>Panpulmonata</taxon>
        <taxon>Sacoglossa</taxon>
        <taxon>Placobranchoidea</taxon>
        <taxon>Plakobranchidae</taxon>
        <taxon>Elysia</taxon>
    </lineage>
</organism>
<gene>
    <name evidence="1" type="ORF">RRG08_024069</name>
</gene>
<accession>A0AAE0ZNV0</accession>